<name>A0AAU9PS60_9ASTR</name>
<feature type="compositionally biased region" description="Basic and acidic residues" evidence="6">
    <location>
        <begin position="237"/>
        <end position="277"/>
    </location>
</feature>
<dbReference type="GO" id="GO:0017177">
    <property type="term" value="C:glucosidase II complex"/>
    <property type="evidence" value="ECO:0007669"/>
    <property type="project" value="TreeGrafter"/>
</dbReference>
<dbReference type="InterPro" id="IPR028146">
    <property type="entry name" value="PRKCSH_N"/>
</dbReference>
<evidence type="ECO:0000256" key="4">
    <source>
        <dbReference type="ARBA" id="ARBA00023157"/>
    </source>
</evidence>
<keyword evidence="4" id="KW-1015">Disulfide bond</keyword>
<reference evidence="9 10" key="1">
    <citation type="submission" date="2022-01" db="EMBL/GenBank/DDBJ databases">
        <authorList>
            <person name="Xiong W."/>
            <person name="Schranz E."/>
        </authorList>
    </citation>
    <scope>NUCLEOTIDE SEQUENCE [LARGE SCALE GENOMIC DNA]</scope>
</reference>
<evidence type="ECO:0000256" key="1">
    <source>
        <dbReference type="ARBA" id="ARBA00022387"/>
    </source>
</evidence>
<keyword evidence="10" id="KW-1185">Reference proteome</keyword>
<feature type="compositionally biased region" description="Polar residues" evidence="6">
    <location>
        <begin position="280"/>
        <end position="291"/>
    </location>
</feature>
<dbReference type="Gene3D" id="2.70.130.10">
    <property type="entry name" value="Mannose-6-phosphate receptor binding domain"/>
    <property type="match status" value="1"/>
</dbReference>
<feature type="compositionally biased region" description="Acidic residues" evidence="6">
    <location>
        <begin position="373"/>
        <end position="388"/>
    </location>
</feature>
<dbReference type="PANTHER" id="PTHR12630">
    <property type="entry name" value="N-LINKED OLIGOSACCHARIDE PROCESSING"/>
    <property type="match status" value="1"/>
</dbReference>
<keyword evidence="7" id="KW-1133">Transmembrane helix</keyword>
<evidence type="ECO:0000256" key="2">
    <source>
        <dbReference type="ARBA" id="ARBA00022729"/>
    </source>
</evidence>
<feature type="compositionally biased region" description="Acidic residues" evidence="6">
    <location>
        <begin position="410"/>
        <end position="419"/>
    </location>
</feature>
<gene>
    <name evidence="9" type="ORF">LVIROSA_LOCUS38119</name>
</gene>
<accession>A0AAU9PS60</accession>
<feature type="compositionally biased region" description="Basic and acidic residues" evidence="6">
    <location>
        <begin position="324"/>
        <end position="358"/>
    </location>
</feature>
<dbReference type="Proteomes" id="UP001157418">
    <property type="component" value="Unassembled WGS sequence"/>
</dbReference>
<keyword evidence="5" id="KW-0175">Coiled coil</keyword>
<organism evidence="9 10">
    <name type="scientific">Lactuca virosa</name>
    <dbReference type="NCBI Taxonomy" id="75947"/>
    <lineage>
        <taxon>Eukaryota</taxon>
        <taxon>Viridiplantae</taxon>
        <taxon>Streptophyta</taxon>
        <taxon>Embryophyta</taxon>
        <taxon>Tracheophyta</taxon>
        <taxon>Spermatophyta</taxon>
        <taxon>Magnoliopsida</taxon>
        <taxon>eudicotyledons</taxon>
        <taxon>Gunneridae</taxon>
        <taxon>Pentapetalae</taxon>
        <taxon>asterids</taxon>
        <taxon>campanulids</taxon>
        <taxon>Asterales</taxon>
        <taxon>Asteraceae</taxon>
        <taxon>Cichorioideae</taxon>
        <taxon>Cichorieae</taxon>
        <taxon>Lactucinae</taxon>
        <taxon>Lactuca</taxon>
    </lineage>
</organism>
<comment type="caution">
    <text evidence="9">The sequence shown here is derived from an EMBL/GenBank/DDBJ whole genome shotgun (WGS) entry which is preliminary data.</text>
</comment>
<keyword evidence="7" id="KW-0472">Membrane</keyword>
<dbReference type="InterPro" id="IPR044865">
    <property type="entry name" value="MRH_dom"/>
</dbReference>
<feature type="domain" description="MRH" evidence="8">
    <location>
        <begin position="498"/>
        <end position="593"/>
    </location>
</feature>
<dbReference type="PANTHER" id="PTHR12630:SF19">
    <property type="entry name" value="GLUCOSIDASE II BETA SUBUNIT"/>
    <property type="match status" value="1"/>
</dbReference>
<protein>
    <recommendedName>
        <fullName evidence="1">Glucosidase 2 subunit beta</fullName>
    </recommendedName>
</protein>
<dbReference type="GO" id="GO:0006491">
    <property type="term" value="P:N-glycan processing"/>
    <property type="evidence" value="ECO:0007669"/>
    <property type="project" value="TreeGrafter"/>
</dbReference>
<evidence type="ECO:0000313" key="10">
    <source>
        <dbReference type="Proteomes" id="UP001157418"/>
    </source>
</evidence>
<evidence type="ECO:0000256" key="6">
    <source>
        <dbReference type="SAM" id="MobiDB-lite"/>
    </source>
</evidence>
<dbReference type="InterPro" id="IPR036607">
    <property type="entry name" value="PRKCSH"/>
</dbReference>
<keyword evidence="7" id="KW-0812">Transmembrane</keyword>
<feature type="region of interest" description="Disordered" evidence="6">
    <location>
        <begin position="237"/>
        <end position="426"/>
    </location>
</feature>
<dbReference type="AlphaFoldDB" id="A0AAU9PS60"/>
<evidence type="ECO:0000259" key="8">
    <source>
        <dbReference type="PROSITE" id="PS51914"/>
    </source>
</evidence>
<feature type="coiled-coil region" evidence="5">
    <location>
        <begin position="589"/>
        <end position="616"/>
    </location>
</feature>
<proteinExistence type="predicted"/>
<dbReference type="PROSITE" id="PS51914">
    <property type="entry name" value="MRH"/>
    <property type="match status" value="1"/>
</dbReference>
<dbReference type="InterPro" id="IPR009011">
    <property type="entry name" value="Man6P_isomerase_rcpt-bd_dom_sf"/>
</dbReference>
<sequence>MYKTNKKNDGVLLSPPFTTATPSLLYPRTRWWKITMKIKSPVFVLFVLSLTLVLRSAAISLNDLLGIAPEDEKYYAGLWSSGTIKCKDGSKTFTKSQLNDDFCDCFDGTDEPGTSACPAGKFYCRNAGHRPLTVFSSRVNDRICDCCDGSDEYDGKTRCKNTCWEAGKVARDRLMEKIKIYVEGVSIRDNEVEQAKLSFEQDKENLLKFKHEEKTLKRIVQHLKDHKDRIEKAVEKERIQKEKEEQQKKESELKEHKGEEKVDVAEKESTKSNKDDQDGILNNSPSGQNLNKDPAVDVAQNAHTSHDNVEQHAAKEEESSDVTHATKDIDSLSKEDLGREIGSRWTGKKTEHQNHDYETPVNVHNEENNGDNTETDDDDDDDDDEHYEEDDHRDVQEDTHDDSSSSHDYDPDEYEDISDIESSSSPSLVEKIQQTVRNFLLAVNPFQTPVNISEAESVRKEYDEASGKLSKVKTKISRITKKLANDFGPEKEFYLLHGRCFETKQNKYVYKVCPFKQATQEEGYSTTNLGRWDKFVDSYSVMLFSNGDNCWNGPDRSLKVRLRCGSKVELSDIDEPSRCEYEAMLTTPALCLEEKLKELEDELEFMDKDKLQLHDEL</sequence>
<evidence type="ECO:0000313" key="9">
    <source>
        <dbReference type="EMBL" id="CAH1452832.1"/>
    </source>
</evidence>
<dbReference type="InterPro" id="IPR039794">
    <property type="entry name" value="Gtb1-like"/>
</dbReference>
<dbReference type="Pfam" id="PF13015">
    <property type="entry name" value="PRKCSH_1"/>
    <property type="match status" value="1"/>
</dbReference>
<dbReference type="Pfam" id="PF12999">
    <property type="entry name" value="PRKCSH-like"/>
    <property type="match status" value="1"/>
</dbReference>
<dbReference type="SUPFAM" id="SSF50911">
    <property type="entry name" value="Mannose 6-phosphate receptor domain"/>
    <property type="match status" value="1"/>
</dbReference>
<evidence type="ECO:0000256" key="3">
    <source>
        <dbReference type="ARBA" id="ARBA00022824"/>
    </source>
</evidence>
<feature type="transmembrane region" description="Helical" evidence="7">
    <location>
        <begin position="42"/>
        <end position="61"/>
    </location>
</feature>
<feature type="compositionally biased region" description="Basic and acidic residues" evidence="6">
    <location>
        <begin position="304"/>
        <end position="317"/>
    </location>
</feature>
<feature type="compositionally biased region" description="Basic and acidic residues" evidence="6">
    <location>
        <begin position="389"/>
        <end position="409"/>
    </location>
</feature>
<evidence type="ECO:0000256" key="5">
    <source>
        <dbReference type="SAM" id="Coils"/>
    </source>
</evidence>
<keyword evidence="3" id="KW-0256">Endoplasmic reticulum</keyword>
<keyword evidence="2" id="KW-0732">Signal</keyword>
<evidence type="ECO:0000256" key="7">
    <source>
        <dbReference type="SAM" id="Phobius"/>
    </source>
</evidence>
<dbReference type="EMBL" id="CAKMRJ010005745">
    <property type="protein sequence ID" value="CAH1452832.1"/>
    <property type="molecule type" value="Genomic_DNA"/>
</dbReference>